<dbReference type="Gene3D" id="1.20.120.550">
    <property type="entry name" value="Membrane associated eicosanoid/glutathione metabolism-like domain"/>
    <property type="match status" value="1"/>
</dbReference>
<dbReference type="Proteomes" id="UP001249851">
    <property type="component" value="Unassembled WGS sequence"/>
</dbReference>
<dbReference type="PANTHER" id="PTHR31004:SF1">
    <property type="entry name" value="TRANSMEMBRANE PROTEIN 79"/>
    <property type="match status" value="1"/>
</dbReference>
<dbReference type="EMBL" id="JARQWQ010000024">
    <property type="protein sequence ID" value="KAK2563918.1"/>
    <property type="molecule type" value="Genomic_DNA"/>
</dbReference>
<organism evidence="6 7">
    <name type="scientific">Acropora cervicornis</name>
    <name type="common">Staghorn coral</name>
    <dbReference type="NCBI Taxonomy" id="6130"/>
    <lineage>
        <taxon>Eukaryota</taxon>
        <taxon>Metazoa</taxon>
        <taxon>Cnidaria</taxon>
        <taxon>Anthozoa</taxon>
        <taxon>Hexacorallia</taxon>
        <taxon>Scleractinia</taxon>
        <taxon>Astrocoeniina</taxon>
        <taxon>Acroporidae</taxon>
        <taxon>Acropora</taxon>
    </lineage>
</organism>
<feature type="transmembrane region" description="Helical" evidence="5">
    <location>
        <begin position="52"/>
        <end position="74"/>
    </location>
</feature>
<gene>
    <name evidence="6" type="ORF">P5673_012933</name>
</gene>
<dbReference type="AlphaFoldDB" id="A0AAD9QME4"/>
<protein>
    <submittedName>
        <fullName evidence="6">Transmembrane protein 79</fullName>
    </submittedName>
</protein>
<evidence type="ECO:0000313" key="6">
    <source>
        <dbReference type="EMBL" id="KAK2563918.1"/>
    </source>
</evidence>
<dbReference type="GO" id="GO:0045055">
    <property type="term" value="P:regulated exocytosis"/>
    <property type="evidence" value="ECO:0007669"/>
    <property type="project" value="TreeGrafter"/>
</dbReference>
<dbReference type="InterPro" id="IPR001129">
    <property type="entry name" value="Membr-assoc_MAPEG"/>
</dbReference>
<keyword evidence="2 5" id="KW-0812">Transmembrane</keyword>
<evidence type="ECO:0000256" key="5">
    <source>
        <dbReference type="SAM" id="Phobius"/>
    </source>
</evidence>
<name>A0AAD9QME4_ACRCE</name>
<reference evidence="6" key="1">
    <citation type="journal article" date="2023" name="G3 (Bethesda)">
        <title>Whole genome assembly and annotation of the endangered Caribbean coral Acropora cervicornis.</title>
        <authorList>
            <person name="Selwyn J.D."/>
            <person name="Vollmer S.V."/>
        </authorList>
    </citation>
    <scope>NUCLEOTIDE SEQUENCE</scope>
    <source>
        <strain evidence="6">K2</strain>
    </source>
</reference>
<keyword evidence="3 5" id="KW-1133">Transmembrane helix</keyword>
<evidence type="ECO:0000256" key="3">
    <source>
        <dbReference type="ARBA" id="ARBA00022989"/>
    </source>
</evidence>
<feature type="transmembrane region" description="Helical" evidence="5">
    <location>
        <begin position="21"/>
        <end position="40"/>
    </location>
</feature>
<evidence type="ECO:0000256" key="1">
    <source>
        <dbReference type="ARBA" id="ARBA00004370"/>
    </source>
</evidence>
<feature type="transmembrane region" description="Helical" evidence="5">
    <location>
        <begin position="163"/>
        <end position="183"/>
    </location>
</feature>
<proteinExistence type="predicted"/>
<comment type="subcellular location">
    <subcellularLocation>
        <location evidence="1">Membrane</location>
    </subcellularLocation>
</comment>
<feature type="transmembrane region" description="Helical" evidence="5">
    <location>
        <begin position="130"/>
        <end position="151"/>
    </location>
</feature>
<comment type="caution">
    <text evidence="6">The sequence shown here is derived from an EMBL/GenBank/DDBJ whole genome shotgun (WGS) entry which is preliminary data.</text>
</comment>
<keyword evidence="7" id="KW-1185">Reference proteome</keyword>
<reference evidence="6" key="2">
    <citation type="journal article" date="2023" name="Science">
        <title>Genomic signatures of disease resistance in endangered staghorn corals.</title>
        <authorList>
            <person name="Vollmer S.V."/>
            <person name="Selwyn J.D."/>
            <person name="Despard B.A."/>
            <person name="Roesel C.L."/>
        </authorList>
    </citation>
    <scope>NUCLEOTIDE SEQUENCE</scope>
    <source>
        <strain evidence="6">K2</strain>
    </source>
</reference>
<evidence type="ECO:0000256" key="2">
    <source>
        <dbReference type="ARBA" id="ARBA00022692"/>
    </source>
</evidence>
<sequence>MATDSEKKKLIQDQSTVKRSIAIALLLFLFYVTIAVYLPLRQLQLPTLLDRVVFTLRWSMVSLLVVVAGIMILAQVRYHTTAINPLDTSGQKITETFQRCLQNTLEQFLVHVLSLLVLSTYLPEEQMQCIPYLVVWFVIGRAVFFVGYFIDPIKRGVGFAMNWLVNLAVVGYCFYCMCVYGVHAPDLKN</sequence>
<dbReference type="InterPro" id="IPR023352">
    <property type="entry name" value="MAPEG-like_dom_sf"/>
</dbReference>
<evidence type="ECO:0000256" key="4">
    <source>
        <dbReference type="ARBA" id="ARBA00023136"/>
    </source>
</evidence>
<dbReference type="GO" id="GO:0005765">
    <property type="term" value="C:lysosomal membrane"/>
    <property type="evidence" value="ECO:0007669"/>
    <property type="project" value="TreeGrafter"/>
</dbReference>
<dbReference type="SUPFAM" id="SSF161084">
    <property type="entry name" value="MAPEG domain-like"/>
    <property type="match status" value="1"/>
</dbReference>
<evidence type="ECO:0000313" key="7">
    <source>
        <dbReference type="Proteomes" id="UP001249851"/>
    </source>
</evidence>
<dbReference type="GO" id="GO:0032588">
    <property type="term" value="C:trans-Golgi network membrane"/>
    <property type="evidence" value="ECO:0007669"/>
    <property type="project" value="TreeGrafter"/>
</dbReference>
<accession>A0AAD9QME4</accession>
<dbReference type="PANTHER" id="PTHR31004">
    <property type="entry name" value="TRANSMEMBRANE PROTEIN 79"/>
    <property type="match status" value="1"/>
</dbReference>
<keyword evidence="4 5" id="KW-0472">Membrane</keyword>
<dbReference type="Pfam" id="PF01124">
    <property type="entry name" value="MAPEG"/>
    <property type="match status" value="1"/>
</dbReference>